<evidence type="ECO:0000256" key="1">
    <source>
        <dbReference type="ARBA" id="ARBA00022491"/>
    </source>
</evidence>
<dbReference type="GO" id="GO:0045892">
    <property type="term" value="P:negative regulation of DNA-templated transcription"/>
    <property type="evidence" value="ECO:0007669"/>
    <property type="project" value="InterPro"/>
</dbReference>
<evidence type="ECO:0000313" key="8">
    <source>
        <dbReference type="Proteomes" id="UP000295560"/>
    </source>
</evidence>
<dbReference type="InterPro" id="IPR036271">
    <property type="entry name" value="Tet_transcr_reg_TetR-rel_C_sf"/>
</dbReference>
<dbReference type="Pfam" id="PF02909">
    <property type="entry name" value="TetR_C_1"/>
    <property type="match status" value="1"/>
</dbReference>
<dbReference type="InterPro" id="IPR003012">
    <property type="entry name" value="Tet_transcr_reg_TetR"/>
</dbReference>
<evidence type="ECO:0000259" key="6">
    <source>
        <dbReference type="PROSITE" id="PS50977"/>
    </source>
</evidence>
<dbReference type="SUPFAM" id="SSF46689">
    <property type="entry name" value="Homeodomain-like"/>
    <property type="match status" value="1"/>
</dbReference>
<dbReference type="GO" id="GO:0003700">
    <property type="term" value="F:DNA-binding transcription factor activity"/>
    <property type="evidence" value="ECO:0007669"/>
    <property type="project" value="TreeGrafter"/>
</dbReference>
<reference evidence="7 8" key="1">
    <citation type="submission" date="2019-03" db="EMBL/GenBank/DDBJ databases">
        <title>Sequencing the genomes of 1000 actinobacteria strains.</title>
        <authorList>
            <person name="Klenk H.-P."/>
        </authorList>
    </citation>
    <scope>NUCLEOTIDE SEQUENCE [LARGE SCALE GENOMIC DNA]</scope>
    <source>
        <strain evidence="7 8">DSM 44969</strain>
    </source>
</reference>
<dbReference type="Pfam" id="PF00440">
    <property type="entry name" value="TetR_N"/>
    <property type="match status" value="1"/>
</dbReference>
<name>A0A4R1I4C0_PSEEN</name>
<keyword evidence="3 5" id="KW-0238">DNA-binding</keyword>
<dbReference type="GO" id="GO:0046677">
    <property type="term" value="P:response to antibiotic"/>
    <property type="evidence" value="ECO:0007669"/>
    <property type="project" value="InterPro"/>
</dbReference>
<dbReference type="Gene3D" id="1.10.357.10">
    <property type="entry name" value="Tetracycline Repressor, domain 2"/>
    <property type="match status" value="1"/>
</dbReference>
<evidence type="ECO:0000256" key="3">
    <source>
        <dbReference type="ARBA" id="ARBA00023125"/>
    </source>
</evidence>
<proteinExistence type="predicted"/>
<sequence>MTRAGLDRDTVVLAALDLVDEIGLDALSTRRLADRLGVKSPALYWHFRDKAELLDLMAQELLRPTSSTTTSDWRADLAEGARDRRRRLLSRRDGARLVAGTRPGPDAARQAEDGIAELVAAGLDPASALHTLIAVAHFVTGFVLEEQAAAQREIADAGTAGEAFPLLSAALEKGGAPEGERSFSHGLTALVDGLARRVPGPAEGERP</sequence>
<protein>
    <submittedName>
        <fullName evidence="7">TetR family transcriptional regulator</fullName>
    </submittedName>
</protein>
<evidence type="ECO:0000256" key="2">
    <source>
        <dbReference type="ARBA" id="ARBA00023015"/>
    </source>
</evidence>
<accession>A0A4R1I4C0</accession>
<dbReference type="InterPro" id="IPR050109">
    <property type="entry name" value="HTH-type_TetR-like_transc_reg"/>
</dbReference>
<dbReference type="InterPro" id="IPR004111">
    <property type="entry name" value="Repressor_TetR_C"/>
</dbReference>
<dbReference type="RefSeq" id="WP_132421259.1">
    <property type="nucleotide sequence ID" value="NZ_SMFZ01000001.1"/>
</dbReference>
<dbReference type="PRINTS" id="PR00400">
    <property type="entry name" value="TETREPRESSOR"/>
</dbReference>
<dbReference type="EMBL" id="SMFZ01000001">
    <property type="protein sequence ID" value="TCK24872.1"/>
    <property type="molecule type" value="Genomic_DNA"/>
</dbReference>
<dbReference type="OrthoDB" id="3819648at2"/>
<dbReference type="PRINTS" id="PR00455">
    <property type="entry name" value="HTHTETR"/>
</dbReference>
<organism evidence="7 8">
    <name type="scientific">Pseudonocardia endophytica</name>
    <dbReference type="NCBI Taxonomy" id="401976"/>
    <lineage>
        <taxon>Bacteria</taxon>
        <taxon>Bacillati</taxon>
        <taxon>Actinomycetota</taxon>
        <taxon>Actinomycetes</taxon>
        <taxon>Pseudonocardiales</taxon>
        <taxon>Pseudonocardiaceae</taxon>
        <taxon>Pseudonocardia</taxon>
    </lineage>
</organism>
<dbReference type="InterPro" id="IPR009057">
    <property type="entry name" value="Homeodomain-like_sf"/>
</dbReference>
<evidence type="ECO:0000256" key="4">
    <source>
        <dbReference type="ARBA" id="ARBA00023163"/>
    </source>
</evidence>
<feature type="DNA-binding region" description="H-T-H motif" evidence="5">
    <location>
        <begin position="28"/>
        <end position="47"/>
    </location>
</feature>
<keyword evidence="8" id="KW-1185">Reference proteome</keyword>
<comment type="caution">
    <text evidence="7">The sequence shown here is derived from an EMBL/GenBank/DDBJ whole genome shotgun (WGS) entry which is preliminary data.</text>
</comment>
<feature type="domain" description="HTH tetR-type" evidence="6">
    <location>
        <begin position="5"/>
        <end position="65"/>
    </location>
</feature>
<dbReference type="PANTHER" id="PTHR30055:SF151">
    <property type="entry name" value="TRANSCRIPTIONAL REGULATORY PROTEIN"/>
    <property type="match status" value="1"/>
</dbReference>
<dbReference type="PROSITE" id="PS50977">
    <property type="entry name" value="HTH_TETR_2"/>
    <property type="match status" value="1"/>
</dbReference>
<dbReference type="GO" id="GO:0000976">
    <property type="term" value="F:transcription cis-regulatory region binding"/>
    <property type="evidence" value="ECO:0007669"/>
    <property type="project" value="TreeGrafter"/>
</dbReference>
<keyword evidence="2" id="KW-0805">Transcription regulation</keyword>
<evidence type="ECO:0000256" key="5">
    <source>
        <dbReference type="PROSITE-ProRule" id="PRU00335"/>
    </source>
</evidence>
<dbReference type="PANTHER" id="PTHR30055">
    <property type="entry name" value="HTH-TYPE TRANSCRIPTIONAL REGULATOR RUTR"/>
    <property type="match status" value="1"/>
</dbReference>
<keyword evidence="4" id="KW-0804">Transcription</keyword>
<gene>
    <name evidence="7" type="ORF">EV378_0665</name>
</gene>
<dbReference type="InterPro" id="IPR001647">
    <property type="entry name" value="HTH_TetR"/>
</dbReference>
<keyword evidence="1" id="KW-0678">Repressor</keyword>
<dbReference type="Gene3D" id="1.10.10.60">
    <property type="entry name" value="Homeodomain-like"/>
    <property type="match status" value="1"/>
</dbReference>
<dbReference type="Proteomes" id="UP000295560">
    <property type="component" value="Unassembled WGS sequence"/>
</dbReference>
<evidence type="ECO:0000313" key="7">
    <source>
        <dbReference type="EMBL" id="TCK24872.1"/>
    </source>
</evidence>
<dbReference type="SUPFAM" id="SSF48498">
    <property type="entry name" value="Tetracyclin repressor-like, C-terminal domain"/>
    <property type="match status" value="1"/>
</dbReference>
<dbReference type="AlphaFoldDB" id="A0A4R1I4C0"/>